<reference evidence="1 2" key="1">
    <citation type="submission" date="2018-06" db="EMBL/GenBank/DDBJ databases">
        <title>Genomic Encyclopedia of Type Strains, Phase III (KMG-III): the genomes of soil and plant-associated and newly described type strains.</title>
        <authorList>
            <person name="Whitman W."/>
        </authorList>
    </citation>
    <scope>NUCLEOTIDE SEQUENCE [LARGE SCALE GENOMIC DNA]</scope>
    <source>
        <strain evidence="1 2">CECT 7646</strain>
    </source>
</reference>
<proteinExistence type="predicted"/>
<comment type="caution">
    <text evidence="1">The sequence shown here is derived from an EMBL/GenBank/DDBJ whole genome shotgun (WGS) entry which is preliminary data.</text>
</comment>
<accession>A0A318SKF5</accession>
<dbReference type="RefSeq" id="WP_110464406.1">
    <property type="nucleotide sequence ID" value="NZ_JAMOFZ010000001.1"/>
</dbReference>
<dbReference type="OrthoDB" id="8653919at2"/>
<dbReference type="Proteomes" id="UP000247540">
    <property type="component" value="Unassembled WGS sequence"/>
</dbReference>
<evidence type="ECO:0000313" key="1">
    <source>
        <dbReference type="EMBL" id="PYE79443.1"/>
    </source>
</evidence>
<evidence type="ECO:0000313" key="2">
    <source>
        <dbReference type="Proteomes" id="UP000247540"/>
    </source>
</evidence>
<protein>
    <recommendedName>
        <fullName evidence="3">Helix-turn-helix protein</fullName>
    </recommendedName>
</protein>
<dbReference type="AlphaFoldDB" id="A0A318SKF5"/>
<sequence length="102" mass="11240">MISYSAPTPDDLQRLKEQLGFSGEQMAELASVAGGSQWRKYTGGAEPRDVNIHMLFLIAARLTLSPDQLREVGEKMEEIGAIVDTARLSVMPARQRPNLKAL</sequence>
<organism evidence="1 2">
    <name type="scientific">Xylophilus ampelinus</name>
    <dbReference type="NCBI Taxonomy" id="54067"/>
    <lineage>
        <taxon>Bacteria</taxon>
        <taxon>Pseudomonadati</taxon>
        <taxon>Pseudomonadota</taxon>
        <taxon>Betaproteobacteria</taxon>
        <taxon>Burkholderiales</taxon>
        <taxon>Xylophilus</taxon>
    </lineage>
</organism>
<gene>
    <name evidence="1" type="ORF">DFQ15_102176</name>
</gene>
<evidence type="ECO:0008006" key="3">
    <source>
        <dbReference type="Google" id="ProtNLM"/>
    </source>
</evidence>
<keyword evidence="2" id="KW-1185">Reference proteome</keyword>
<dbReference type="EMBL" id="QJTC01000002">
    <property type="protein sequence ID" value="PYE79443.1"/>
    <property type="molecule type" value="Genomic_DNA"/>
</dbReference>
<name>A0A318SKF5_9BURK</name>